<evidence type="ECO:0000313" key="1">
    <source>
        <dbReference type="EMBL" id="JAD81284.1"/>
    </source>
</evidence>
<name>A0A0A9CY75_ARUDO</name>
<reference evidence="1" key="2">
    <citation type="journal article" date="2015" name="Data Brief">
        <title>Shoot transcriptome of the giant reed, Arundo donax.</title>
        <authorList>
            <person name="Barrero R.A."/>
            <person name="Guerrero F.D."/>
            <person name="Moolhuijzen P."/>
            <person name="Goolsby J.A."/>
            <person name="Tidwell J."/>
            <person name="Bellgard S.E."/>
            <person name="Bellgard M.I."/>
        </authorList>
    </citation>
    <scope>NUCLEOTIDE SEQUENCE</scope>
    <source>
        <tissue evidence="1">Shoot tissue taken approximately 20 cm above the soil surface</tissue>
    </source>
</reference>
<protein>
    <submittedName>
        <fullName evidence="1">Uncharacterized protein</fullName>
    </submittedName>
</protein>
<organism evidence="1">
    <name type="scientific">Arundo donax</name>
    <name type="common">Giant reed</name>
    <name type="synonym">Donax arundinaceus</name>
    <dbReference type="NCBI Taxonomy" id="35708"/>
    <lineage>
        <taxon>Eukaryota</taxon>
        <taxon>Viridiplantae</taxon>
        <taxon>Streptophyta</taxon>
        <taxon>Embryophyta</taxon>
        <taxon>Tracheophyta</taxon>
        <taxon>Spermatophyta</taxon>
        <taxon>Magnoliopsida</taxon>
        <taxon>Liliopsida</taxon>
        <taxon>Poales</taxon>
        <taxon>Poaceae</taxon>
        <taxon>PACMAD clade</taxon>
        <taxon>Arundinoideae</taxon>
        <taxon>Arundineae</taxon>
        <taxon>Arundo</taxon>
    </lineage>
</organism>
<accession>A0A0A9CY75</accession>
<proteinExistence type="predicted"/>
<sequence length="122" mass="14084">MGILKLNRLMSMRRQRQRQRQRRRCQIQARNGWTASRCGRRDPLSQQDEILTKPSRGNLVSYTFVNANPRCCPGCLCVSGFRTSGRCHPNLTFSIETLGLNEKAYRKDEKNDRISPAKLTTL</sequence>
<dbReference type="EMBL" id="GBRH01216611">
    <property type="protein sequence ID" value="JAD81284.1"/>
    <property type="molecule type" value="Transcribed_RNA"/>
</dbReference>
<reference evidence="1" key="1">
    <citation type="submission" date="2014-09" db="EMBL/GenBank/DDBJ databases">
        <authorList>
            <person name="Magalhaes I.L.F."/>
            <person name="Oliveira U."/>
            <person name="Santos F.R."/>
            <person name="Vidigal T.H.D.A."/>
            <person name="Brescovit A.D."/>
            <person name="Santos A.J."/>
        </authorList>
    </citation>
    <scope>NUCLEOTIDE SEQUENCE</scope>
    <source>
        <tissue evidence="1">Shoot tissue taken approximately 20 cm above the soil surface</tissue>
    </source>
</reference>
<dbReference type="AlphaFoldDB" id="A0A0A9CY75"/>